<comment type="caution">
    <text evidence="2">The sequence shown here is derived from an EMBL/GenBank/DDBJ whole genome shotgun (WGS) entry which is preliminary data.</text>
</comment>
<feature type="non-terminal residue" evidence="2">
    <location>
        <position position="1"/>
    </location>
</feature>
<dbReference type="Proteomes" id="UP000321295">
    <property type="component" value="Unassembled WGS sequence"/>
</dbReference>
<feature type="non-terminal residue" evidence="2">
    <location>
        <position position="84"/>
    </location>
</feature>
<dbReference type="AlphaFoldDB" id="A0AB74M6Q2"/>
<proteinExistence type="predicted"/>
<protein>
    <submittedName>
        <fullName evidence="2">Terminase</fullName>
    </submittedName>
</protein>
<reference evidence="2 3" key="1">
    <citation type="submission" date="2019-08" db="EMBL/GenBank/DDBJ databases">
        <title>Whole genome analysis of cultivated E. coli strains isolated from CD patients and healthy donors.</title>
        <authorList>
            <person name="Siniagina M.N."/>
            <person name="Markelova M.I."/>
            <person name="Laikov A.V."/>
            <person name="Boulygina E.A."/>
            <person name="Khusnutdinova D.R."/>
            <person name="Kharchenko A."/>
            <person name="Grigoryeva T.V."/>
        </authorList>
    </citation>
    <scope>NUCLEOTIDE SEQUENCE [LARGE SCALE GENOMIC DNA]</scope>
    <source>
        <strain evidence="2 3">1_45_11</strain>
    </source>
</reference>
<sequence>QEAFLTSGRRVFSAESTLQAESFCSPPLIVYDIEPVTGTKTKAQSLRDGNKAEQHRTLMNYLLVWELPDPDEEYVCGADTAEGL</sequence>
<dbReference type="EMBL" id="VRXD01000458">
    <property type="protein sequence ID" value="TXQ17761.1"/>
    <property type="molecule type" value="Genomic_DNA"/>
</dbReference>
<evidence type="ECO:0000313" key="3">
    <source>
        <dbReference type="Proteomes" id="UP000321295"/>
    </source>
</evidence>
<evidence type="ECO:0000313" key="2">
    <source>
        <dbReference type="EMBL" id="TXQ17761.1"/>
    </source>
</evidence>
<accession>A0AB74M6Q2</accession>
<organism evidence="2 3">
    <name type="scientific">Escherichia coli</name>
    <dbReference type="NCBI Taxonomy" id="562"/>
    <lineage>
        <taxon>Bacteria</taxon>
        <taxon>Pseudomonadati</taxon>
        <taxon>Pseudomonadota</taxon>
        <taxon>Gammaproteobacteria</taxon>
        <taxon>Enterobacterales</taxon>
        <taxon>Enterobacteriaceae</taxon>
        <taxon>Escherichia</taxon>
    </lineage>
</organism>
<gene>
    <name evidence="2" type="ORF">FV293_29600</name>
    <name evidence="1" type="ORF">FV293_29735</name>
</gene>
<dbReference type="EMBL" id="VRXD01000486">
    <property type="protein sequence ID" value="TXQ16614.1"/>
    <property type="molecule type" value="Genomic_DNA"/>
</dbReference>
<name>A0AB74M6Q2_ECOLX</name>
<evidence type="ECO:0000313" key="1">
    <source>
        <dbReference type="EMBL" id="TXQ16614.1"/>
    </source>
</evidence>